<dbReference type="InterPro" id="IPR007536">
    <property type="entry name" value="16SrRNA_methylTrfase_J"/>
</dbReference>
<dbReference type="RefSeq" id="WP_068531029.1">
    <property type="nucleotide sequence ID" value="NZ_LVJH01000007.1"/>
</dbReference>
<dbReference type="Proteomes" id="UP000076967">
    <property type="component" value="Unassembled WGS sequence"/>
</dbReference>
<protein>
    <submittedName>
        <fullName evidence="1">SAM-dependent methyltransferase</fullName>
    </submittedName>
</protein>
<gene>
    <name evidence="1" type="ORF">PGLA_07515</name>
</gene>
<dbReference type="AlphaFoldDB" id="A0A168MC29"/>
<dbReference type="SUPFAM" id="SSF53335">
    <property type="entry name" value="S-adenosyl-L-methionine-dependent methyltransferases"/>
    <property type="match status" value="1"/>
</dbReference>
<dbReference type="Pfam" id="PF04445">
    <property type="entry name" value="SAM_MT"/>
    <property type="match status" value="1"/>
</dbReference>
<dbReference type="PANTHER" id="PTHR36112:SF1">
    <property type="entry name" value="RIBOSOMAL RNA SMALL SUBUNIT METHYLTRANSFERASE J"/>
    <property type="match status" value="1"/>
</dbReference>
<organism evidence="1 2">
    <name type="scientific">Paenibacillus glacialis</name>
    <dbReference type="NCBI Taxonomy" id="494026"/>
    <lineage>
        <taxon>Bacteria</taxon>
        <taxon>Bacillati</taxon>
        <taxon>Bacillota</taxon>
        <taxon>Bacilli</taxon>
        <taxon>Bacillales</taxon>
        <taxon>Paenibacillaceae</taxon>
        <taxon>Paenibacillus</taxon>
    </lineage>
</organism>
<dbReference type="STRING" id="494026.PGLA_07515"/>
<dbReference type="PANTHER" id="PTHR36112">
    <property type="entry name" value="RIBOSOMAL RNA SMALL SUBUNIT METHYLTRANSFERASE J"/>
    <property type="match status" value="1"/>
</dbReference>
<reference evidence="1 2" key="1">
    <citation type="submission" date="2016-03" db="EMBL/GenBank/DDBJ databases">
        <title>Draft genome sequence of Paenibacillus glacialis DSM 22343.</title>
        <authorList>
            <person name="Shin S.-K."/>
            <person name="Yi H."/>
        </authorList>
    </citation>
    <scope>NUCLEOTIDE SEQUENCE [LARGE SCALE GENOMIC DNA]</scope>
    <source>
        <strain evidence="1 2">DSM 22343</strain>
    </source>
</reference>
<dbReference type="GO" id="GO:0008990">
    <property type="term" value="F:rRNA (guanine-N2-)-methyltransferase activity"/>
    <property type="evidence" value="ECO:0007669"/>
    <property type="project" value="InterPro"/>
</dbReference>
<name>A0A168MC29_9BACL</name>
<comment type="caution">
    <text evidence="1">The sequence shown here is derived from an EMBL/GenBank/DDBJ whole genome shotgun (WGS) entry which is preliminary data.</text>
</comment>
<accession>A0A168MC29</accession>
<dbReference type="EMBL" id="LVJH01000007">
    <property type="protein sequence ID" value="OAB44495.1"/>
    <property type="molecule type" value="Genomic_DNA"/>
</dbReference>
<keyword evidence="1" id="KW-0808">Transferase</keyword>
<dbReference type="InterPro" id="IPR029063">
    <property type="entry name" value="SAM-dependent_MTases_sf"/>
</dbReference>
<keyword evidence="1" id="KW-0489">Methyltransferase</keyword>
<sequence>MIITTGRCEDPDKLVKRAKALALDSGYTYVPRHRTSIPKLVKSSKDSVALVVLENGARLVRPGQPPIDYHPSMGYVRVKRVIKGDTDPMLEAAGMQAGDSVLDCTAGLGSDSLVFAVMAGPKGEVTALESSSDLSALLKEGLGHYVTDLEEVNQAMRRIEVRHGHHLDILKEMPDQSVDIVYFDPMFREPLMESAAINPLREFANSDALSLESIQEAVRVARKSVVLKEKWGSPEFERLGFRMIQRNNSKITYGVKFLDNRD</sequence>
<keyword evidence="2" id="KW-1185">Reference proteome</keyword>
<evidence type="ECO:0000313" key="1">
    <source>
        <dbReference type="EMBL" id="OAB44495.1"/>
    </source>
</evidence>
<evidence type="ECO:0000313" key="2">
    <source>
        <dbReference type="Proteomes" id="UP000076967"/>
    </source>
</evidence>
<proteinExistence type="predicted"/>
<dbReference type="Gene3D" id="3.40.50.150">
    <property type="entry name" value="Vaccinia Virus protein VP39"/>
    <property type="match status" value="1"/>
</dbReference>
<dbReference type="OrthoDB" id="1653798at2"/>